<evidence type="ECO:0000313" key="3">
    <source>
        <dbReference type="Proteomes" id="UP000812961"/>
    </source>
</evidence>
<dbReference type="InterPro" id="IPR011009">
    <property type="entry name" value="Kinase-like_dom_sf"/>
</dbReference>
<keyword evidence="3" id="KW-1185">Reference proteome</keyword>
<sequence>MIALNPYEDIIAYETELLAYKLDVKTRGVWLECGKLIRKRGIAIVISVVKLHMKPLLDRILPVLSAQRVPFVMVKDSLIHHYTNMGGYGGRMVGHIFTFYTDNNDDLILLLKHIVSLTVDLKGPVVRDALQLSQSVFVFKYELIRDKNGQRHKQLSRPAEMPMLEELRIKQPLKYIPQKAFVRKLYFNVRTIKSSPKGNIYSVRSLMHLGRKLIIKQGNLNMVDDYDGRTIRDRLLWQKRVLSDLHGKLSLPKPIDFFEISGDSYLVLSFINAECLDYRIKNVYKKGGWNTLSSDAKQIILNYFVKVLKQIALLHDNGYVHRDIKHDNLMITVADEPVLLDFELSWSLRDKYPNPPFLVKSPGYQAPEQLQLREPSVKEDVYSCGALLFYLLSGEHPKCINEQRDIGNLFNIGVAPEFTKLIKECMSADPNDRPEIKQILHRINIHQL</sequence>
<protein>
    <submittedName>
        <fullName evidence="2">Protein kinase</fullName>
    </submittedName>
</protein>
<dbReference type="InterPro" id="IPR057929">
    <property type="entry name" value="RamC_N"/>
</dbReference>
<dbReference type="InterPro" id="IPR008271">
    <property type="entry name" value="Ser/Thr_kinase_AS"/>
</dbReference>
<dbReference type="EMBL" id="JAICCF010000003">
    <property type="protein sequence ID" value="MBW8686331.1"/>
    <property type="molecule type" value="Genomic_DNA"/>
</dbReference>
<dbReference type="PANTHER" id="PTHR44167">
    <property type="entry name" value="OVARIAN-SPECIFIC SERINE/THREONINE-PROTEIN KINASE LOK-RELATED"/>
    <property type="match status" value="1"/>
</dbReference>
<dbReference type="Pfam" id="PF25816">
    <property type="entry name" value="RamC_N"/>
    <property type="match status" value="1"/>
</dbReference>
<name>A0ABS7GFY9_9BACT</name>
<reference evidence="2 3" key="1">
    <citation type="submission" date="2021-08" db="EMBL/GenBank/DDBJ databases">
        <title>The genome sequence of Chitinophaga sp. B61.</title>
        <authorList>
            <person name="Zhang X."/>
        </authorList>
    </citation>
    <scope>NUCLEOTIDE SEQUENCE [LARGE SCALE GENOMIC DNA]</scope>
    <source>
        <strain evidence="2 3">B61</strain>
    </source>
</reference>
<dbReference type="Proteomes" id="UP000812961">
    <property type="component" value="Unassembled WGS sequence"/>
</dbReference>
<gene>
    <name evidence="2" type="ORF">K1Y79_18470</name>
</gene>
<proteinExistence type="predicted"/>
<dbReference type="Pfam" id="PF00069">
    <property type="entry name" value="Pkinase"/>
    <property type="match status" value="1"/>
</dbReference>
<dbReference type="SMART" id="SM00220">
    <property type="entry name" value="S_TKc"/>
    <property type="match status" value="1"/>
</dbReference>
<evidence type="ECO:0000259" key="1">
    <source>
        <dbReference type="PROSITE" id="PS50011"/>
    </source>
</evidence>
<dbReference type="Gene3D" id="1.10.510.10">
    <property type="entry name" value="Transferase(Phosphotransferase) domain 1"/>
    <property type="match status" value="1"/>
</dbReference>
<keyword evidence="2" id="KW-0808">Transferase</keyword>
<dbReference type="PROSITE" id="PS00108">
    <property type="entry name" value="PROTEIN_KINASE_ST"/>
    <property type="match status" value="1"/>
</dbReference>
<accession>A0ABS7GFY9</accession>
<comment type="caution">
    <text evidence="2">The sequence shown here is derived from an EMBL/GenBank/DDBJ whole genome shotgun (WGS) entry which is preliminary data.</text>
</comment>
<dbReference type="PROSITE" id="PS50011">
    <property type="entry name" value="PROTEIN_KINASE_DOM"/>
    <property type="match status" value="1"/>
</dbReference>
<dbReference type="SUPFAM" id="SSF56112">
    <property type="entry name" value="Protein kinase-like (PK-like)"/>
    <property type="match status" value="1"/>
</dbReference>
<dbReference type="PANTHER" id="PTHR44167:SF24">
    <property type="entry name" value="SERINE_THREONINE-PROTEIN KINASE CHK2"/>
    <property type="match status" value="1"/>
</dbReference>
<dbReference type="RefSeq" id="WP_220251641.1">
    <property type="nucleotide sequence ID" value="NZ_JAICCF010000003.1"/>
</dbReference>
<feature type="domain" description="Protein kinase" evidence="1">
    <location>
        <begin position="186"/>
        <end position="448"/>
    </location>
</feature>
<dbReference type="GO" id="GO:0016301">
    <property type="term" value="F:kinase activity"/>
    <property type="evidence" value="ECO:0007669"/>
    <property type="project" value="UniProtKB-KW"/>
</dbReference>
<evidence type="ECO:0000313" key="2">
    <source>
        <dbReference type="EMBL" id="MBW8686331.1"/>
    </source>
</evidence>
<organism evidence="2 3">
    <name type="scientific">Chitinophaga rhizophila</name>
    <dbReference type="NCBI Taxonomy" id="2866212"/>
    <lineage>
        <taxon>Bacteria</taxon>
        <taxon>Pseudomonadati</taxon>
        <taxon>Bacteroidota</taxon>
        <taxon>Chitinophagia</taxon>
        <taxon>Chitinophagales</taxon>
        <taxon>Chitinophagaceae</taxon>
        <taxon>Chitinophaga</taxon>
    </lineage>
</organism>
<dbReference type="InterPro" id="IPR000719">
    <property type="entry name" value="Prot_kinase_dom"/>
</dbReference>
<keyword evidence="2" id="KW-0418">Kinase</keyword>